<dbReference type="OrthoDB" id="2364436at2"/>
<reference evidence="2 3" key="1">
    <citation type="submission" date="2016-09" db="EMBL/GenBank/DDBJ databases">
        <authorList>
            <person name="Capua I."/>
            <person name="De Benedictis P."/>
            <person name="Joannis T."/>
            <person name="Lombin L.H."/>
            <person name="Cattoli G."/>
        </authorList>
    </citation>
    <scope>NUCLEOTIDE SEQUENCE [LARGE SCALE GENOMIC DNA]</scope>
    <source>
        <strain evidence="2 3">ANC 4671</strain>
    </source>
</reference>
<evidence type="ECO:0000256" key="1">
    <source>
        <dbReference type="SAM" id="Phobius"/>
    </source>
</evidence>
<accession>A0A1E7RFY3</accession>
<organism evidence="2 3">
    <name type="scientific">Acinetobacter qingfengensis</name>
    <dbReference type="NCBI Taxonomy" id="1262585"/>
    <lineage>
        <taxon>Bacteria</taxon>
        <taxon>Pseudomonadati</taxon>
        <taxon>Pseudomonadota</taxon>
        <taxon>Gammaproteobacteria</taxon>
        <taxon>Moraxellales</taxon>
        <taxon>Moraxellaceae</taxon>
        <taxon>Acinetobacter</taxon>
    </lineage>
</organism>
<dbReference type="RefSeq" id="WP_070068516.1">
    <property type="nucleotide sequence ID" value="NZ_MKKK01000001.1"/>
</dbReference>
<protein>
    <submittedName>
        <fullName evidence="2">Uncharacterized protein</fullName>
    </submittedName>
</protein>
<keyword evidence="1" id="KW-0472">Membrane</keyword>
<dbReference type="AlphaFoldDB" id="A0A1E7RFY3"/>
<sequence length="242" mass="28159">MTYIPSSSNNQHIKKSKRASSWKVIILLILVFSFIPAIFAYQWGVFQKEFVANKYQVAIEIDHKLYVIDQSGNFAFTKSFFQPQQVYLNTDQMYLYEPLARIALHQFKLDDSVIQKSSNPYFSGYLSMYFQNSQRSFIKTTIHYLNAKDSYQLNQLFNAQGDMILEFSDDRYAPDQYRKTADIKQIVMAGMCRSSGGGKGCNVVKDPYLNLTQLFARHFQQRLIYSVNKQNKMITLSFQPIS</sequence>
<evidence type="ECO:0000313" key="3">
    <source>
        <dbReference type="Proteomes" id="UP000185895"/>
    </source>
</evidence>
<dbReference type="Proteomes" id="UP000185895">
    <property type="component" value="Unassembled WGS sequence"/>
</dbReference>
<dbReference type="EMBL" id="MKKK01000001">
    <property type="protein sequence ID" value="OEY98137.1"/>
    <property type="molecule type" value="Genomic_DNA"/>
</dbReference>
<evidence type="ECO:0000313" key="2">
    <source>
        <dbReference type="EMBL" id="OEY98137.1"/>
    </source>
</evidence>
<proteinExistence type="predicted"/>
<dbReference type="STRING" id="1262585.BJI46_01045"/>
<keyword evidence="1" id="KW-0812">Transmembrane</keyword>
<comment type="caution">
    <text evidence="2">The sequence shown here is derived from an EMBL/GenBank/DDBJ whole genome shotgun (WGS) entry which is preliminary data.</text>
</comment>
<gene>
    <name evidence="2" type="ORF">BJI46_01045</name>
</gene>
<keyword evidence="1" id="KW-1133">Transmembrane helix</keyword>
<name>A0A1E7RFY3_9GAMM</name>
<keyword evidence="3" id="KW-1185">Reference proteome</keyword>
<feature type="transmembrane region" description="Helical" evidence="1">
    <location>
        <begin position="21"/>
        <end position="43"/>
    </location>
</feature>